<comment type="similarity">
    <text evidence="1">Belongs to the paxM FAD-dependent monooxygenase family.</text>
</comment>
<dbReference type="PRINTS" id="PR00420">
    <property type="entry name" value="RNGMNOXGNASE"/>
</dbReference>
<dbReference type="EMBL" id="KN832870">
    <property type="protein sequence ID" value="KIN09142.1"/>
    <property type="molecule type" value="Genomic_DNA"/>
</dbReference>
<feature type="transmembrane region" description="Helical" evidence="6">
    <location>
        <begin position="16"/>
        <end position="37"/>
    </location>
</feature>
<evidence type="ECO:0000256" key="5">
    <source>
        <dbReference type="ARBA" id="ARBA00023033"/>
    </source>
</evidence>
<reference evidence="9" key="2">
    <citation type="submission" date="2015-01" db="EMBL/GenBank/DDBJ databases">
        <title>Evolutionary Origins and Diversification of the Mycorrhizal Mutualists.</title>
        <authorList>
            <consortium name="DOE Joint Genome Institute"/>
            <consortium name="Mycorrhizal Genomics Consortium"/>
            <person name="Kohler A."/>
            <person name="Kuo A."/>
            <person name="Nagy L.G."/>
            <person name="Floudas D."/>
            <person name="Copeland A."/>
            <person name="Barry K.W."/>
            <person name="Cichocki N."/>
            <person name="Veneault-Fourrey C."/>
            <person name="LaButti K."/>
            <person name="Lindquist E.A."/>
            <person name="Lipzen A."/>
            <person name="Lundell T."/>
            <person name="Morin E."/>
            <person name="Murat C."/>
            <person name="Riley R."/>
            <person name="Ohm R."/>
            <person name="Sun H."/>
            <person name="Tunlid A."/>
            <person name="Henrissat B."/>
            <person name="Grigoriev I.V."/>
            <person name="Hibbett D.S."/>
            <person name="Martin F."/>
        </authorList>
    </citation>
    <scope>NUCLEOTIDE SEQUENCE [LARGE SCALE GENOMIC DNA]</scope>
    <source>
        <strain evidence="9">Zn</strain>
    </source>
</reference>
<keyword evidence="5" id="KW-0503">Monooxygenase</keyword>
<dbReference type="HOGENOM" id="CLU_009665_19_0_1"/>
<feature type="domain" description="FAD-binding" evidence="7">
    <location>
        <begin position="17"/>
        <end position="366"/>
    </location>
</feature>
<dbReference type="PANTHER" id="PTHR13789:SF261">
    <property type="entry name" value="HYDROXYLASE, PUTATIVE (AFU_ORTHOLOGUE AFUA_7G00590)-RELATED"/>
    <property type="match status" value="1"/>
</dbReference>
<dbReference type="InterPro" id="IPR036188">
    <property type="entry name" value="FAD/NAD-bd_sf"/>
</dbReference>
<proteinExistence type="inferred from homology"/>
<dbReference type="SUPFAM" id="SSF51905">
    <property type="entry name" value="FAD/NAD(P)-binding domain"/>
    <property type="match status" value="1"/>
</dbReference>
<name>A0A0C3I489_OIDMZ</name>
<keyword evidence="6" id="KW-1133">Transmembrane helix</keyword>
<evidence type="ECO:0000256" key="3">
    <source>
        <dbReference type="ARBA" id="ARBA00022827"/>
    </source>
</evidence>
<evidence type="ECO:0000313" key="9">
    <source>
        <dbReference type="Proteomes" id="UP000054321"/>
    </source>
</evidence>
<dbReference type="STRING" id="913774.A0A0C3I489"/>
<evidence type="ECO:0000259" key="7">
    <source>
        <dbReference type="Pfam" id="PF01494"/>
    </source>
</evidence>
<dbReference type="InParanoid" id="A0A0C3I489"/>
<evidence type="ECO:0000256" key="6">
    <source>
        <dbReference type="SAM" id="Phobius"/>
    </source>
</evidence>
<dbReference type="Gene3D" id="3.50.50.60">
    <property type="entry name" value="FAD/NAD(P)-binding domain"/>
    <property type="match status" value="1"/>
</dbReference>
<protein>
    <recommendedName>
        <fullName evidence="7">FAD-binding domain-containing protein</fullName>
    </recommendedName>
</protein>
<organism evidence="8 9">
    <name type="scientific">Oidiodendron maius (strain Zn)</name>
    <dbReference type="NCBI Taxonomy" id="913774"/>
    <lineage>
        <taxon>Eukaryota</taxon>
        <taxon>Fungi</taxon>
        <taxon>Dikarya</taxon>
        <taxon>Ascomycota</taxon>
        <taxon>Pezizomycotina</taxon>
        <taxon>Leotiomycetes</taxon>
        <taxon>Leotiomycetes incertae sedis</taxon>
        <taxon>Myxotrichaceae</taxon>
        <taxon>Oidiodendron</taxon>
    </lineage>
</organism>
<dbReference type="Pfam" id="PF01494">
    <property type="entry name" value="FAD_binding_3"/>
    <property type="match status" value="1"/>
</dbReference>
<sequence length="429" mass="47298">MQIDNLDDKTSQVRPLKVVIVGAGIGGLTAAIAMRIAGHIIYESSRFALETGAAIHLPSNANGILHRIGINPDEHGAVTCEWVSEYRPSGERVFLRDVTGLKNVYPYPWQLCHRIDLHNALKERALSEGVEIFLQSKVTGLDIAKSEITLIDGKKVTADLIIGADGTHSSLRKYIAGPDSASKLSGTSAFRFLIPADAVKSDPQTSHFCERNGELRLMYGDSHRIVMYPCRNNTELNFVCLHPDEESEGKDDDWNQSASKDLVLKIFDEYPADVKALLAKVQPETIKLWKLLDLAALTNWTEGNFALLGDAAHPFLPHQGQGGAQAIEDGAALGALFPLGTLLEDVEDRLKLYMEARYERATAIQQYTRDSAFKTKRGDHGGKVMDPMQFTAYNFSHDAFDHASGILERYLTSRALSPGYTRDLDCLVG</sequence>
<keyword evidence="3" id="KW-0274">FAD</keyword>
<reference evidence="8 9" key="1">
    <citation type="submission" date="2014-04" db="EMBL/GenBank/DDBJ databases">
        <authorList>
            <consortium name="DOE Joint Genome Institute"/>
            <person name="Kuo A."/>
            <person name="Martino E."/>
            <person name="Perotto S."/>
            <person name="Kohler A."/>
            <person name="Nagy L.G."/>
            <person name="Floudas D."/>
            <person name="Copeland A."/>
            <person name="Barry K.W."/>
            <person name="Cichocki N."/>
            <person name="Veneault-Fourrey C."/>
            <person name="LaButti K."/>
            <person name="Lindquist E.A."/>
            <person name="Lipzen A."/>
            <person name="Lundell T."/>
            <person name="Morin E."/>
            <person name="Murat C."/>
            <person name="Sun H."/>
            <person name="Tunlid A."/>
            <person name="Henrissat B."/>
            <person name="Grigoriev I.V."/>
            <person name="Hibbett D.S."/>
            <person name="Martin F."/>
            <person name="Nordberg H.P."/>
            <person name="Cantor M.N."/>
            <person name="Hua S.X."/>
        </authorList>
    </citation>
    <scope>NUCLEOTIDE SEQUENCE [LARGE SCALE GENOMIC DNA]</scope>
    <source>
        <strain evidence="8 9">Zn</strain>
    </source>
</reference>
<evidence type="ECO:0000256" key="4">
    <source>
        <dbReference type="ARBA" id="ARBA00023002"/>
    </source>
</evidence>
<evidence type="ECO:0000313" key="8">
    <source>
        <dbReference type="EMBL" id="KIN09142.1"/>
    </source>
</evidence>
<keyword evidence="6" id="KW-0812">Transmembrane</keyword>
<dbReference type="PANTHER" id="PTHR13789">
    <property type="entry name" value="MONOOXYGENASE"/>
    <property type="match status" value="1"/>
</dbReference>
<dbReference type="Proteomes" id="UP000054321">
    <property type="component" value="Unassembled WGS sequence"/>
</dbReference>
<keyword evidence="2" id="KW-0285">Flavoprotein</keyword>
<gene>
    <name evidence="8" type="ORF">OIDMADRAFT_150275</name>
</gene>
<keyword evidence="4" id="KW-0560">Oxidoreductase</keyword>
<dbReference type="GO" id="GO:0071949">
    <property type="term" value="F:FAD binding"/>
    <property type="evidence" value="ECO:0007669"/>
    <property type="project" value="InterPro"/>
</dbReference>
<dbReference type="SUPFAM" id="SSF54373">
    <property type="entry name" value="FAD-linked reductases, C-terminal domain"/>
    <property type="match status" value="1"/>
</dbReference>
<accession>A0A0C3I489</accession>
<dbReference type="GO" id="GO:0004497">
    <property type="term" value="F:monooxygenase activity"/>
    <property type="evidence" value="ECO:0007669"/>
    <property type="project" value="UniProtKB-KW"/>
</dbReference>
<dbReference type="InterPro" id="IPR050493">
    <property type="entry name" value="FAD-dep_Monooxygenase_BioMet"/>
</dbReference>
<keyword evidence="9" id="KW-1185">Reference proteome</keyword>
<keyword evidence="6" id="KW-0472">Membrane</keyword>
<evidence type="ECO:0000256" key="2">
    <source>
        <dbReference type="ARBA" id="ARBA00022630"/>
    </source>
</evidence>
<dbReference type="OrthoDB" id="1047367at2759"/>
<dbReference type="AlphaFoldDB" id="A0A0C3I489"/>
<evidence type="ECO:0000256" key="1">
    <source>
        <dbReference type="ARBA" id="ARBA00007992"/>
    </source>
</evidence>
<dbReference type="InterPro" id="IPR002938">
    <property type="entry name" value="FAD-bd"/>
</dbReference>